<comment type="catalytic activity">
    <reaction evidence="1">
        <text>Endonucleolytic cleavage of DNA to give specific double-stranded fragments with terminal 5'-phosphates.</text>
        <dbReference type="EC" id="3.1.21.4"/>
    </reaction>
</comment>
<comment type="similarity">
    <text evidence="1">Belongs to the DpnII type II restriction endonuclease family.</text>
</comment>
<evidence type="ECO:0000313" key="3">
    <source>
        <dbReference type="EMBL" id="WLP85321.1"/>
    </source>
</evidence>
<protein>
    <recommendedName>
        <fullName evidence="1">Type-2 restriction enzyme</fullName>
        <ecNumber evidence="1">3.1.21.4</ecNumber>
    </recommendedName>
</protein>
<accession>A0ABY9HAN5</accession>
<dbReference type="GO" id="GO:0004519">
    <property type="term" value="F:endonuclease activity"/>
    <property type="evidence" value="ECO:0007669"/>
    <property type="project" value="UniProtKB-KW"/>
</dbReference>
<comment type="function">
    <text evidence="1">A P subtype restriction enzyme that recognizes the double-stranded unmethylated sequence 5'-GATC-3'.</text>
</comment>
<dbReference type="Proteomes" id="UP001237011">
    <property type="component" value="Chromosome"/>
</dbReference>
<feature type="domain" description="Restriction endonuclease type II DpnII-like" evidence="2">
    <location>
        <begin position="11"/>
        <end position="303"/>
    </location>
</feature>
<organism evidence="3 4">
    <name type="scientific">Mycoplasma seminis</name>
    <dbReference type="NCBI Taxonomy" id="512749"/>
    <lineage>
        <taxon>Bacteria</taxon>
        <taxon>Bacillati</taxon>
        <taxon>Mycoplasmatota</taxon>
        <taxon>Mollicutes</taxon>
        <taxon>Mycoplasmataceae</taxon>
        <taxon>Mycoplasma</taxon>
    </lineage>
</organism>
<keyword evidence="1 3" id="KW-0255">Endonuclease</keyword>
<name>A0ABY9HAN5_9MOLU</name>
<evidence type="ECO:0000256" key="1">
    <source>
        <dbReference type="PIRNR" id="PIRNR016080"/>
    </source>
</evidence>
<sequence length="304" mass="35371">MKELKMLKIRNFEEWISRFRESIADYKYYVDFDTVYQNVHKAKIELQLLNQLIGADNVKEKFEQLCLDSPEVIDAIPLLLAKRENEIWCMDENGQYNYSFNSKLLLKTLSNVEFKQYVKQLSYFMEQTGLFTLIKKHLINNLFDYAIGVEVGLNANARKNRGGALMEGIVESYLIKAGYIRNNTYFKEIYLSDLEKLTGLNLSSISNQGKTKKRFDFAIIDSRNNQVYAIECNFYASSGSKLNETARSYKNIALSAADIPNFHFMWITDGKGWYDARNNLQETFEALEHMYSIDDLENGILEKL</sequence>
<dbReference type="EC" id="3.1.21.4" evidence="1"/>
<reference evidence="3" key="1">
    <citation type="submission" date="2023-08" db="EMBL/GenBank/DDBJ databases">
        <title>Complete genome sequence of Mycoplasma seminis 2200.</title>
        <authorList>
            <person name="Spergser J."/>
        </authorList>
    </citation>
    <scope>NUCLEOTIDE SEQUENCE [LARGE SCALE GENOMIC DNA]</scope>
    <source>
        <strain evidence="3">2200</strain>
    </source>
</reference>
<keyword evidence="4" id="KW-1185">Reference proteome</keyword>
<dbReference type="PIRSF" id="PIRSF016080">
    <property type="entry name" value="Restrict_endonuc_II_DpmII"/>
    <property type="match status" value="1"/>
</dbReference>
<dbReference type="Pfam" id="PF04556">
    <property type="entry name" value="DpnII"/>
    <property type="match status" value="1"/>
</dbReference>
<dbReference type="RefSeq" id="WP_305937757.1">
    <property type="nucleotide sequence ID" value="NZ_CP132191.1"/>
</dbReference>
<gene>
    <name evidence="3" type="ORF">Q8852_03285</name>
</gene>
<keyword evidence="1" id="KW-0540">Nuclease</keyword>
<dbReference type="InterPro" id="IPR007637">
    <property type="entry name" value="Restrct_endonuc_II_DpnII-like"/>
</dbReference>
<proteinExistence type="inferred from homology"/>
<dbReference type="InterPro" id="IPR021191">
    <property type="entry name" value="Restrct_endonuc_II_DpnII"/>
</dbReference>
<keyword evidence="1" id="KW-0680">Restriction system</keyword>
<keyword evidence="1" id="KW-0378">Hydrolase</keyword>
<dbReference type="EMBL" id="CP132191">
    <property type="protein sequence ID" value="WLP85321.1"/>
    <property type="molecule type" value="Genomic_DNA"/>
</dbReference>
<evidence type="ECO:0000259" key="2">
    <source>
        <dbReference type="Pfam" id="PF04556"/>
    </source>
</evidence>
<evidence type="ECO:0000313" key="4">
    <source>
        <dbReference type="Proteomes" id="UP001237011"/>
    </source>
</evidence>